<keyword evidence="1" id="KW-0732">Signal</keyword>
<comment type="caution">
    <text evidence="2">The sequence shown here is derived from an EMBL/GenBank/DDBJ whole genome shotgun (WGS) entry which is preliminary data.</text>
</comment>
<name>A0ABW9J6H1_9SPHI</name>
<proteinExistence type="predicted"/>
<evidence type="ECO:0000313" key="2">
    <source>
        <dbReference type="EMBL" id="MFN0256128.1"/>
    </source>
</evidence>
<evidence type="ECO:0000256" key="1">
    <source>
        <dbReference type="SAM" id="SignalP"/>
    </source>
</evidence>
<gene>
    <name evidence="2" type="ORF">E6A44_011125</name>
</gene>
<feature type="chain" id="PRO_5045184699" evidence="1">
    <location>
        <begin position="23"/>
        <end position="134"/>
    </location>
</feature>
<dbReference type="Proteomes" id="UP001517247">
    <property type="component" value="Unassembled WGS sequence"/>
</dbReference>
<sequence length="134" mass="14906">MFSKLTLIIVCCLIFSSCSSKKELEINFSSDSTTILFTGLDEVSLFRAKQQTDSLAQELVSVFESGENSGIEKQVAGKIEIKKDTLIFTPQKSFVKGNEYLVQTVLNSSFGKTEDILKADIGKTVKRQEKVLVR</sequence>
<dbReference type="PROSITE" id="PS51257">
    <property type="entry name" value="PROKAR_LIPOPROTEIN"/>
    <property type="match status" value="1"/>
</dbReference>
<keyword evidence="3" id="KW-1185">Reference proteome</keyword>
<organism evidence="2 3">
    <name type="scientific">Pedobacter ureilyticus</name>
    <dbReference type="NCBI Taxonomy" id="1393051"/>
    <lineage>
        <taxon>Bacteria</taxon>
        <taxon>Pseudomonadati</taxon>
        <taxon>Bacteroidota</taxon>
        <taxon>Sphingobacteriia</taxon>
        <taxon>Sphingobacteriales</taxon>
        <taxon>Sphingobacteriaceae</taxon>
        <taxon>Pedobacter</taxon>
    </lineage>
</organism>
<dbReference type="EMBL" id="SSHJ02000006">
    <property type="protein sequence ID" value="MFN0256128.1"/>
    <property type="molecule type" value="Genomic_DNA"/>
</dbReference>
<protein>
    <submittedName>
        <fullName evidence="2">Uncharacterized protein</fullName>
    </submittedName>
</protein>
<dbReference type="RefSeq" id="WP_138723226.1">
    <property type="nucleotide sequence ID" value="NZ_SSHJ02000006.1"/>
</dbReference>
<reference evidence="2 3" key="1">
    <citation type="submission" date="2024-12" db="EMBL/GenBank/DDBJ databases">
        <authorList>
            <person name="Hu S."/>
        </authorList>
    </citation>
    <scope>NUCLEOTIDE SEQUENCE [LARGE SCALE GENOMIC DNA]</scope>
    <source>
        <strain evidence="2 3">THG-T11</strain>
    </source>
</reference>
<evidence type="ECO:0000313" key="3">
    <source>
        <dbReference type="Proteomes" id="UP001517247"/>
    </source>
</evidence>
<accession>A0ABW9J6H1</accession>
<feature type="signal peptide" evidence="1">
    <location>
        <begin position="1"/>
        <end position="22"/>
    </location>
</feature>